<name>A0AAU9NSA8_9ASTR</name>
<proteinExistence type="predicted"/>
<sequence>MAEIAVTAVITVLCEKLLSGDLMKEAGSIRRDRFLAEQMEENLTPDPSHDVLDDLAIEALRRKLNQEAHTSTSTGKVLKFFPNCCTNFTPRNFMYGRKMSSKLDEITAKLRDLVDQKNDLGLNVNVERSNIRERQLEQTSLVDESKSWVGKGIKRP</sequence>
<comment type="caution">
    <text evidence="1">The sequence shown here is derived from an EMBL/GenBank/DDBJ whole genome shotgun (WGS) entry which is preliminary data.</text>
</comment>
<reference evidence="1 2" key="1">
    <citation type="submission" date="2022-01" db="EMBL/GenBank/DDBJ databases">
        <authorList>
            <person name="Xiong W."/>
            <person name="Schranz E."/>
        </authorList>
    </citation>
    <scope>NUCLEOTIDE SEQUENCE [LARGE SCALE GENOMIC DNA]</scope>
</reference>
<evidence type="ECO:0000313" key="1">
    <source>
        <dbReference type="EMBL" id="CAH1440702.1"/>
    </source>
</evidence>
<organism evidence="1 2">
    <name type="scientific">Lactuca virosa</name>
    <dbReference type="NCBI Taxonomy" id="75947"/>
    <lineage>
        <taxon>Eukaryota</taxon>
        <taxon>Viridiplantae</taxon>
        <taxon>Streptophyta</taxon>
        <taxon>Embryophyta</taxon>
        <taxon>Tracheophyta</taxon>
        <taxon>Spermatophyta</taxon>
        <taxon>Magnoliopsida</taxon>
        <taxon>eudicotyledons</taxon>
        <taxon>Gunneridae</taxon>
        <taxon>Pentapetalae</taxon>
        <taxon>asterids</taxon>
        <taxon>campanulids</taxon>
        <taxon>Asterales</taxon>
        <taxon>Asteraceae</taxon>
        <taxon>Cichorioideae</taxon>
        <taxon>Cichorieae</taxon>
        <taxon>Lactucinae</taxon>
        <taxon>Lactuca</taxon>
    </lineage>
</organism>
<dbReference type="EMBL" id="CAKMRJ010005412">
    <property type="protein sequence ID" value="CAH1440702.1"/>
    <property type="molecule type" value="Genomic_DNA"/>
</dbReference>
<keyword evidence="2" id="KW-1185">Reference proteome</keyword>
<protein>
    <submittedName>
        <fullName evidence="1">Uncharacterized protein</fullName>
    </submittedName>
</protein>
<evidence type="ECO:0000313" key="2">
    <source>
        <dbReference type="Proteomes" id="UP001157418"/>
    </source>
</evidence>
<dbReference type="AlphaFoldDB" id="A0AAU9NSA8"/>
<accession>A0AAU9NSA8</accession>
<gene>
    <name evidence="1" type="ORF">LVIROSA_LOCUS26821</name>
</gene>
<dbReference type="Proteomes" id="UP001157418">
    <property type="component" value="Unassembled WGS sequence"/>
</dbReference>